<dbReference type="InterPro" id="IPR007554">
    <property type="entry name" value="Glycerophosphate_synth"/>
</dbReference>
<dbReference type="AlphaFoldDB" id="V6J8V4"/>
<dbReference type="EMBL" id="AWTC01000002">
    <property type="protein sequence ID" value="EST13204.1"/>
    <property type="molecule type" value="Genomic_DNA"/>
</dbReference>
<protein>
    <submittedName>
        <fullName evidence="7">CDP-glycerol:glycerophosphate glycerophosphotransferase</fullName>
    </submittedName>
</protein>
<keyword evidence="4 7" id="KW-0808">Transferase</keyword>
<dbReference type="RefSeq" id="WP_023509059.1">
    <property type="nucleotide sequence ID" value="NZ_AWTC01000002.1"/>
</dbReference>
<dbReference type="Gene3D" id="3.40.50.11820">
    <property type="match status" value="1"/>
</dbReference>
<dbReference type="Proteomes" id="UP000018296">
    <property type="component" value="Unassembled WGS sequence"/>
</dbReference>
<dbReference type="InterPro" id="IPR043149">
    <property type="entry name" value="TagF_N"/>
</dbReference>
<evidence type="ECO:0000256" key="1">
    <source>
        <dbReference type="ARBA" id="ARBA00004202"/>
    </source>
</evidence>
<dbReference type="Gene3D" id="3.40.50.12580">
    <property type="match status" value="1"/>
</dbReference>
<evidence type="ECO:0000256" key="6">
    <source>
        <dbReference type="ARBA" id="ARBA00023136"/>
    </source>
</evidence>
<name>V6J8V4_9BACL</name>
<dbReference type="GO" id="GO:0005886">
    <property type="term" value="C:plasma membrane"/>
    <property type="evidence" value="ECO:0007669"/>
    <property type="project" value="UniProtKB-SubCell"/>
</dbReference>
<dbReference type="GO" id="GO:0019350">
    <property type="term" value="P:teichoic acid biosynthetic process"/>
    <property type="evidence" value="ECO:0007669"/>
    <property type="project" value="UniProtKB-KW"/>
</dbReference>
<evidence type="ECO:0000256" key="5">
    <source>
        <dbReference type="ARBA" id="ARBA00022944"/>
    </source>
</evidence>
<comment type="subcellular location">
    <subcellularLocation>
        <location evidence="1">Cell membrane</location>
        <topology evidence="1">Peripheral membrane protein</topology>
    </subcellularLocation>
</comment>
<organism evidence="7 8">
    <name type="scientific">Sporolactobacillus laevolacticus DSM 442</name>
    <dbReference type="NCBI Taxonomy" id="1395513"/>
    <lineage>
        <taxon>Bacteria</taxon>
        <taxon>Bacillati</taxon>
        <taxon>Bacillota</taxon>
        <taxon>Bacilli</taxon>
        <taxon>Bacillales</taxon>
        <taxon>Sporolactobacillaceae</taxon>
        <taxon>Sporolactobacillus</taxon>
    </lineage>
</organism>
<dbReference type="InterPro" id="IPR051612">
    <property type="entry name" value="Teichoic_Acid_Biosynth"/>
</dbReference>
<dbReference type="SUPFAM" id="SSF53756">
    <property type="entry name" value="UDP-Glycosyltransferase/glycogen phosphorylase"/>
    <property type="match status" value="1"/>
</dbReference>
<comment type="caution">
    <text evidence="7">The sequence shown here is derived from an EMBL/GenBank/DDBJ whole genome shotgun (WGS) entry which is preliminary data.</text>
</comment>
<dbReference type="PANTHER" id="PTHR37316:SF1">
    <property type="entry name" value="TEICHOIC ACID GLYCEROL-PHOSPHATE PRIMASE"/>
    <property type="match status" value="1"/>
</dbReference>
<gene>
    <name evidence="7" type="ORF">P343_03760</name>
</gene>
<dbReference type="eggNOG" id="COG1887">
    <property type="taxonomic scope" value="Bacteria"/>
</dbReference>
<evidence type="ECO:0000256" key="3">
    <source>
        <dbReference type="ARBA" id="ARBA00022475"/>
    </source>
</evidence>
<keyword evidence="5" id="KW-0777">Teichoic acid biosynthesis</keyword>
<sequence length="416" mass="47874">MIFFRLTMAKEFLIDCYLFLFKIIFLICKRFKLQNKIVFVCSYTDNIQFVYNELIHRQLDGTDIVFLCRGKAAAGHFAKTGSCVVPFETGDVVALLRSAYHLATAKIIVVDNYFGFLSVATFKKNVQCIQLWHACGAFKTFGYNDHSVAYRTKRARKRFAAVYQHFNKIVVGSDAMKEIFKQSFGLDETHFIHLGVPRTDLFFDLAKRNEISKNLQRYCHGKKIILYAPTFRDKPIKDGSLGLDLKMMEQALSNDYVLLLRLHPAEKGMVDLSGQNPQFVIDGSNWSSVNELLLATDLLITDYSSIPFEFSLLERPMIFFPYDLKEYEKSRGLWGNYKQMVPGPIAYSTESLIELIKHHVFDLSEITDFSNTWNHYSTGASSSHVADYLEECLKQSSEQIEGHQFYLARRSGRNDQ</sequence>
<dbReference type="STRING" id="1395513.P343_03760"/>
<comment type="similarity">
    <text evidence="2">Belongs to the CDP-glycerol glycerophosphotransferase family.</text>
</comment>
<evidence type="ECO:0000256" key="2">
    <source>
        <dbReference type="ARBA" id="ARBA00010488"/>
    </source>
</evidence>
<keyword evidence="8" id="KW-1185">Reference proteome</keyword>
<evidence type="ECO:0000313" key="8">
    <source>
        <dbReference type="Proteomes" id="UP000018296"/>
    </source>
</evidence>
<proteinExistence type="inferred from homology"/>
<dbReference type="PATRIC" id="fig|1395513.3.peg.769"/>
<dbReference type="InterPro" id="IPR043148">
    <property type="entry name" value="TagF_C"/>
</dbReference>
<dbReference type="PANTHER" id="PTHR37316">
    <property type="entry name" value="TEICHOIC ACID GLYCEROL-PHOSPHATE PRIMASE"/>
    <property type="match status" value="1"/>
</dbReference>
<evidence type="ECO:0000256" key="4">
    <source>
        <dbReference type="ARBA" id="ARBA00022679"/>
    </source>
</evidence>
<dbReference type="GO" id="GO:0047355">
    <property type="term" value="F:CDP-glycerol glycerophosphotransferase activity"/>
    <property type="evidence" value="ECO:0007669"/>
    <property type="project" value="InterPro"/>
</dbReference>
<keyword evidence="6" id="KW-0472">Membrane</keyword>
<accession>V6J8V4</accession>
<dbReference type="Pfam" id="PF04464">
    <property type="entry name" value="Glyphos_transf"/>
    <property type="match status" value="1"/>
</dbReference>
<reference evidence="7 8" key="1">
    <citation type="journal article" date="2013" name="Genome Announc.">
        <title>Genome Sequence of Sporolactobacillus laevolacticus DSM442, an Efficient Polymer-Grade D-Lactate Producer from Agricultural Waste Cottonseed as a Nitrogen Source.</title>
        <authorList>
            <person name="Wang H."/>
            <person name="Wang L."/>
            <person name="Ju J."/>
            <person name="Yu B."/>
            <person name="Ma Y."/>
        </authorList>
    </citation>
    <scope>NUCLEOTIDE SEQUENCE [LARGE SCALE GENOMIC DNA]</scope>
    <source>
        <strain evidence="7 8">DSM 442</strain>
    </source>
</reference>
<keyword evidence="3" id="KW-1003">Cell membrane</keyword>
<evidence type="ECO:0000313" key="7">
    <source>
        <dbReference type="EMBL" id="EST13204.1"/>
    </source>
</evidence>